<feature type="transmembrane region" description="Helical" evidence="2">
    <location>
        <begin position="246"/>
        <end position="269"/>
    </location>
</feature>
<protein>
    <recommendedName>
        <fullName evidence="3">Apple domain-containing protein</fullName>
    </recommendedName>
</protein>
<proteinExistence type="predicted"/>
<dbReference type="InterPro" id="IPR003609">
    <property type="entry name" value="Pan_app"/>
</dbReference>
<dbReference type="EMBL" id="AP015042">
    <property type="protein sequence ID" value="BAT98178.1"/>
    <property type="molecule type" value="Genomic_DNA"/>
</dbReference>
<keyword evidence="5" id="KW-1185">Reference proteome</keyword>
<feature type="region of interest" description="Disordered" evidence="1">
    <location>
        <begin position="1"/>
        <end position="59"/>
    </location>
</feature>
<keyword evidence="2" id="KW-0812">Transmembrane</keyword>
<feature type="domain" description="Apple" evidence="3">
    <location>
        <begin position="154"/>
        <end position="232"/>
    </location>
</feature>
<evidence type="ECO:0000259" key="3">
    <source>
        <dbReference type="PROSITE" id="PS50948"/>
    </source>
</evidence>
<reference evidence="4 5" key="1">
    <citation type="journal article" date="2015" name="Sci. Rep.">
        <title>The power of single molecule real-time sequencing technology in the de novo assembly of a eukaryotic genome.</title>
        <authorList>
            <person name="Sakai H."/>
            <person name="Naito K."/>
            <person name="Ogiso-Tanaka E."/>
            <person name="Takahashi Y."/>
            <person name="Iseki K."/>
            <person name="Muto C."/>
            <person name="Satou K."/>
            <person name="Teruya K."/>
            <person name="Shiroma A."/>
            <person name="Shimoji M."/>
            <person name="Hirano T."/>
            <person name="Itoh T."/>
            <person name="Kaga A."/>
            <person name="Tomooka N."/>
        </authorList>
    </citation>
    <scope>NUCLEOTIDE SEQUENCE [LARGE SCALE GENOMIC DNA]</scope>
    <source>
        <strain evidence="5">cv. Shumari</strain>
    </source>
</reference>
<feature type="compositionally biased region" description="Low complexity" evidence="1">
    <location>
        <begin position="43"/>
        <end position="57"/>
    </location>
</feature>
<evidence type="ECO:0000313" key="5">
    <source>
        <dbReference type="Proteomes" id="UP000291084"/>
    </source>
</evidence>
<keyword evidence="2" id="KW-1133">Transmembrane helix</keyword>
<evidence type="ECO:0000256" key="2">
    <source>
        <dbReference type="SAM" id="Phobius"/>
    </source>
</evidence>
<dbReference type="PROSITE" id="PS50948">
    <property type="entry name" value="PAN"/>
    <property type="match status" value="1"/>
</dbReference>
<evidence type="ECO:0000256" key="1">
    <source>
        <dbReference type="SAM" id="MobiDB-lite"/>
    </source>
</evidence>
<organism evidence="4 5">
    <name type="scientific">Vigna angularis var. angularis</name>
    <dbReference type="NCBI Taxonomy" id="157739"/>
    <lineage>
        <taxon>Eukaryota</taxon>
        <taxon>Viridiplantae</taxon>
        <taxon>Streptophyta</taxon>
        <taxon>Embryophyta</taxon>
        <taxon>Tracheophyta</taxon>
        <taxon>Spermatophyta</taxon>
        <taxon>Magnoliopsida</taxon>
        <taxon>eudicotyledons</taxon>
        <taxon>Gunneridae</taxon>
        <taxon>Pentapetalae</taxon>
        <taxon>rosids</taxon>
        <taxon>fabids</taxon>
        <taxon>Fabales</taxon>
        <taxon>Fabaceae</taxon>
        <taxon>Papilionoideae</taxon>
        <taxon>50 kb inversion clade</taxon>
        <taxon>NPAAA clade</taxon>
        <taxon>indigoferoid/millettioid clade</taxon>
        <taxon>Phaseoleae</taxon>
        <taxon>Vigna</taxon>
    </lineage>
</organism>
<sequence>MKPNDNVPILTKTDSEVSSLSQSSPPRSPRRPVYYIQSPSHESASTRFSGSRKSSSTNHMGPWRPWKDHFLYSCYSSPFRMGVKIRRIFLLLKNLFNAFDGQTVLVEQSIGGFGVCTGEASNICECVSGFEPLDGHGWGSDDYYQGCHHVDAGCDGDDGFEDLEAVRFGFGIVSLVKGKSRSFCERECLGDYGCVGLSFEKHSGLCKKFCGSLSDFQNLTIDGENGVLHVRVPSEGSGRKVFDWKVLSGVVIGSIVVLGVVMVTLLMMVKRRVERKKLEEDEEDGF</sequence>
<accession>A0A0S3T043</accession>
<keyword evidence="2" id="KW-0472">Membrane</keyword>
<evidence type="ECO:0000313" key="4">
    <source>
        <dbReference type="EMBL" id="BAT98178.1"/>
    </source>
</evidence>
<dbReference type="Proteomes" id="UP000291084">
    <property type="component" value="Chromosome 9"/>
</dbReference>
<name>A0A0S3T043_PHAAN</name>
<gene>
    <name evidence="4" type="primary">Vigan.09G181300</name>
    <name evidence="4" type="ORF">VIGAN_09181300</name>
</gene>
<dbReference type="AlphaFoldDB" id="A0A0S3T043"/>